<gene>
    <name evidence="8" type="ORF">FLSS-20_0012</name>
</gene>
<evidence type="ECO:0000256" key="2">
    <source>
        <dbReference type="ARBA" id="ARBA00022448"/>
    </source>
</evidence>
<keyword evidence="3" id="KW-1003">Cell membrane</keyword>
<protein>
    <submittedName>
        <fullName evidence="8">Monovalent cation/H+ antiporter subunit F</fullName>
    </submittedName>
</protein>
<sequence>MFNFIFLIILLAVILGVIRMVKGPSSADRIVALDTVTTVISSMLVLLALFFKRYIFLDISFVFAALSFTSVIVIARFLEGRG</sequence>
<dbReference type="EMBL" id="JX684085">
    <property type="protein sequence ID" value="AGF93211.1"/>
    <property type="molecule type" value="Genomic_DNA"/>
</dbReference>
<dbReference type="PANTHER" id="PTHR34702:SF1">
    <property type="entry name" value="NA(+)_H(+) ANTIPORTER SUBUNIT F"/>
    <property type="match status" value="1"/>
</dbReference>
<accession>M1P1F3</accession>
<evidence type="ECO:0000313" key="8">
    <source>
        <dbReference type="EMBL" id="AGF93211.1"/>
    </source>
</evidence>
<dbReference type="Pfam" id="PF04066">
    <property type="entry name" value="MrpF_PhaF"/>
    <property type="match status" value="1"/>
</dbReference>
<dbReference type="GO" id="GO:0005886">
    <property type="term" value="C:plasma membrane"/>
    <property type="evidence" value="ECO:0007669"/>
    <property type="project" value="UniProtKB-SubCell"/>
</dbReference>
<feature type="transmembrane region" description="Helical" evidence="7">
    <location>
        <begin position="56"/>
        <end position="78"/>
    </location>
</feature>
<evidence type="ECO:0000256" key="4">
    <source>
        <dbReference type="ARBA" id="ARBA00022692"/>
    </source>
</evidence>
<comment type="subcellular location">
    <subcellularLocation>
        <location evidence="1">Cell membrane</location>
        <topology evidence="1">Multi-pass membrane protein</topology>
    </subcellularLocation>
</comment>
<keyword evidence="6 7" id="KW-0472">Membrane</keyword>
<evidence type="ECO:0000256" key="7">
    <source>
        <dbReference type="SAM" id="Phobius"/>
    </source>
</evidence>
<feature type="transmembrane region" description="Helical" evidence="7">
    <location>
        <begin position="30"/>
        <end position="51"/>
    </location>
</feature>
<organism evidence="8">
    <name type="scientific">uncultured organism</name>
    <dbReference type="NCBI Taxonomy" id="155900"/>
    <lineage>
        <taxon>unclassified sequences</taxon>
        <taxon>environmental samples</taxon>
    </lineage>
</organism>
<reference evidence="8" key="1">
    <citation type="journal article" date="2013" name="Syst. Appl. Microbiol.">
        <title>New insights into the archaeal diversity of a hypersaline microbial mat obtained by a metagenomic approach.</title>
        <authorList>
            <person name="Lopez-Lopez A."/>
            <person name="Richter M."/>
            <person name="Pena A."/>
            <person name="Tamames J."/>
            <person name="Rossello-Mora R."/>
        </authorList>
    </citation>
    <scope>NUCLEOTIDE SEQUENCE</scope>
</reference>
<name>M1P1F3_9ZZZZ</name>
<keyword evidence="2" id="KW-0813">Transport</keyword>
<dbReference type="GO" id="GO:0015385">
    <property type="term" value="F:sodium:proton antiporter activity"/>
    <property type="evidence" value="ECO:0007669"/>
    <property type="project" value="TreeGrafter"/>
</dbReference>
<keyword evidence="4 7" id="KW-0812">Transmembrane</keyword>
<evidence type="ECO:0000256" key="3">
    <source>
        <dbReference type="ARBA" id="ARBA00022475"/>
    </source>
</evidence>
<proteinExistence type="predicted"/>
<dbReference type="InterPro" id="IPR007208">
    <property type="entry name" value="MrpF/PhaF-like"/>
</dbReference>
<keyword evidence="5 7" id="KW-1133">Transmembrane helix</keyword>
<evidence type="ECO:0000256" key="6">
    <source>
        <dbReference type="ARBA" id="ARBA00023136"/>
    </source>
</evidence>
<dbReference type="AlphaFoldDB" id="M1P1F3"/>
<evidence type="ECO:0000256" key="5">
    <source>
        <dbReference type="ARBA" id="ARBA00022989"/>
    </source>
</evidence>
<evidence type="ECO:0000256" key="1">
    <source>
        <dbReference type="ARBA" id="ARBA00004651"/>
    </source>
</evidence>
<dbReference type="PANTHER" id="PTHR34702">
    <property type="entry name" value="NA(+)/H(+) ANTIPORTER SUBUNIT F1"/>
    <property type="match status" value="1"/>
</dbReference>